<keyword evidence="5" id="KW-0547">Nucleotide-binding</keyword>
<feature type="domain" description="ABC transporter" evidence="9">
    <location>
        <begin position="27"/>
        <end position="253"/>
    </location>
</feature>
<evidence type="ECO:0000256" key="7">
    <source>
        <dbReference type="ARBA" id="ARBA00022967"/>
    </source>
</evidence>
<gene>
    <name evidence="10" type="ORF">ENM42_00480</name>
</gene>
<dbReference type="GO" id="GO:0016887">
    <property type="term" value="F:ATP hydrolysis activity"/>
    <property type="evidence" value="ECO:0007669"/>
    <property type="project" value="InterPro"/>
</dbReference>
<evidence type="ECO:0000259" key="9">
    <source>
        <dbReference type="PROSITE" id="PS50893"/>
    </source>
</evidence>
<sequence length="328" mass="36372">MHLYKQKPPIIKSVKNSSNTVVGSEAIVVEQLTKRYGELVAVDHVSFTVREGEVFSLLGPNGAGKTTTVEMLECLRTPDSGDAYIKGLSIRDPSNVQRIKKLIGVLPQEFNAVENLSIYENVELAAAAKQSKDVKEVLDALGLWDIRGRMFGKLSGGLKRKVGIAMALVGNPEIVFLDEPTTGLDPQARRETWLYIKRLKQSGVTVVLTTHYMEEAEKLSDHVTIIVKGRIAVQGEVKQLINQHGEKAKLLFEELDDHVQNVLKEKGYEANVRGHVIVKIEKESDLYDVLSILRETGSDAYPEIRRAGLEDVFLKVIGSKLSETGELI</sequence>
<organism evidence="10">
    <name type="scientific">Caldiarchaeum subterraneum</name>
    <dbReference type="NCBI Taxonomy" id="311458"/>
    <lineage>
        <taxon>Archaea</taxon>
        <taxon>Nitrososphaerota</taxon>
        <taxon>Candidatus Caldarchaeales</taxon>
        <taxon>Candidatus Caldarchaeaceae</taxon>
        <taxon>Candidatus Caldarchaeum</taxon>
    </lineage>
</organism>
<dbReference type="GO" id="GO:0005886">
    <property type="term" value="C:plasma membrane"/>
    <property type="evidence" value="ECO:0007669"/>
    <property type="project" value="UniProtKB-SubCell"/>
</dbReference>
<evidence type="ECO:0000256" key="2">
    <source>
        <dbReference type="ARBA" id="ARBA00005417"/>
    </source>
</evidence>
<keyword evidence="3" id="KW-0813">Transport</keyword>
<dbReference type="InterPro" id="IPR003439">
    <property type="entry name" value="ABC_transporter-like_ATP-bd"/>
</dbReference>
<keyword evidence="8" id="KW-0472">Membrane</keyword>
<dbReference type="PANTHER" id="PTHR42711:SF5">
    <property type="entry name" value="ABC TRANSPORTER ATP-BINDING PROTEIN NATA"/>
    <property type="match status" value="1"/>
</dbReference>
<dbReference type="SUPFAM" id="SSF52540">
    <property type="entry name" value="P-loop containing nucleoside triphosphate hydrolases"/>
    <property type="match status" value="1"/>
</dbReference>
<evidence type="ECO:0000313" key="10">
    <source>
        <dbReference type="EMBL" id="HHR40285.1"/>
    </source>
</evidence>
<dbReference type="PANTHER" id="PTHR42711">
    <property type="entry name" value="ABC TRANSPORTER ATP-BINDING PROTEIN"/>
    <property type="match status" value="1"/>
</dbReference>
<dbReference type="GO" id="GO:0005524">
    <property type="term" value="F:ATP binding"/>
    <property type="evidence" value="ECO:0007669"/>
    <property type="project" value="UniProtKB-KW"/>
</dbReference>
<dbReference type="Gene3D" id="3.40.50.300">
    <property type="entry name" value="P-loop containing nucleotide triphosphate hydrolases"/>
    <property type="match status" value="1"/>
</dbReference>
<proteinExistence type="inferred from homology"/>
<keyword evidence="4" id="KW-1003">Cell membrane</keyword>
<evidence type="ECO:0000256" key="8">
    <source>
        <dbReference type="ARBA" id="ARBA00023136"/>
    </source>
</evidence>
<comment type="caution">
    <text evidence="10">The sequence shown here is derived from an EMBL/GenBank/DDBJ whole genome shotgun (WGS) entry which is preliminary data.</text>
</comment>
<dbReference type="AlphaFoldDB" id="A0A7C5YA80"/>
<keyword evidence="7" id="KW-1278">Translocase</keyword>
<dbReference type="EMBL" id="DRXS01000028">
    <property type="protein sequence ID" value="HHR40285.1"/>
    <property type="molecule type" value="Genomic_DNA"/>
</dbReference>
<dbReference type="Pfam" id="PF00005">
    <property type="entry name" value="ABC_tran"/>
    <property type="match status" value="1"/>
</dbReference>
<name>A0A7C5YA80_CALS0</name>
<reference evidence="10" key="1">
    <citation type="journal article" date="2020" name="mSystems">
        <title>Genome- and Community-Level Interaction Insights into Carbon Utilization and Element Cycling Functions of Hydrothermarchaeota in Hydrothermal Sediment.</title>
        <authorList>
            <person name="Zhou Z."/>
            <person name="Liu Y."/>
            <person name="Xu W."/>
            <person name="Pan J."/>
            <person name="Luo Z.H."/>
            <person name="Li M."/>
        </authorList>
    </citation>
    <scope>NUCLEOTIDE SEQUENCE [LARGE SCALE GENOMIC DNA]</scope>
    <source>
        <strain evidence="10">SpSt-1084</strain>
    </source>
</reference>
<dbReference type="SMART" id="SM00382">
    <property type="entry name" value="AAA"/>
    <property type="match status" value="1"/>
</dbReference>
<evidence type="ECO:0000256" key="3">
    <source>
        <dbReference type="ARBA" id="ARBA00022448"/>
    </source>
</evidence>
<dbReference type="PROSITE" id="PS50893">
    <property type="entry name" value="ABC_TRANSPORTER_2"/>
    <property type="match status" value="1"/>
</dbReference>
<comment type="subcellular location">
    <subcellularLocation>
        <location evidence="1">Cell membrane</location>
    </subcellularLocation>
</comment>
<evidence type="ECO:0000256" key="1">
    <source>
        <dbReference type="ARBA" id="ARBA00004236"/>
    </source>
</evidence>
<dbReference type="FunFam" id="3.40.50.300:FF:000589">
    <property type="entry name" value="ABC transporter, ATP-binding subunit"/>
    <property type="match status" value="1"/>
</dbReference>
<protein>
    <submittedName>
        <fullName evidence="10">ABC transporter ATP-binding protein</fullName>
    </submittedName>
</protein>
<evidence type="ECO:0000256" key="4">
    <source>
        <dbReference type="ARBA" id="ARBA00022475"/>
    </source>
</evidence>
<evidence type="ECO:0000256" key="5">
    <source>
        <dbReference type="ARBA" id="ARBA00022741"/>
    </source>
</evidence>
<dbReference type="InterPro" id="IPR050763">
    <property type="entry name" value="ABC_transporter_ATP-binding"/>
</dbReference>
<keyword evidence="6 10" id="KW-0067">ATP-binding</keyword>
<evidence type="ECO:0000256" key="6">
    <source>
        <dbReference type="ARBA" id="ARBA00022840"/>
    </source>
</evidence>
<dbReference type="InterPro" id="IPR027417">
    <property type="entry name" value="P-loop_NTPase"/>
</dbReference>
<dbReference type="InterPro" id="IPR003593">
    <property type="entry name" value="AAA+_ATPase"/>
</dbReference>
<comment type="similarity">
    <text evidence="2">Belongs to the ABC transporter superfamily.</text>
</comment>
<accession>A0A7C5YA80</accession>